<dbReference type="Proteomes" id="UP000286045">
    <property type="component" value="Unassembled WGS sequence"/>
</dbReference>
<proteinExistence type="inferred from homology"/>
<dbReference type="AlphaFoldDB" id="A0A439DIL0"/>
<evidence type="ECO:0000256" key="1">
    <source>
        <dbReference type="ARBA" id="ARBA00004141"/>
    </source>
</evidence>
<protein>
    <recommendedName>
        <fullName evidence="7">Rhodopsin domain-containing protein</fullName>
    </recommendedName>
</protein>
<evidence type="ECO:0000256" key="4">
    <source>
        <dbReference type="ARBA" id="ARBA00023136"/>
    </source>
</evidence>
<accession>A0A439DIL0</accession>
<dbReference type="InterPro" id="IPR049326">
    <property type="entry name" value="Rhodopsin_dom_fungi"/>
</dbReference>
<dbReference type="PANTHER" id="PTHR33048">
    <property type="entry name" value="PTH11-LIKE INTEGRAL MEMBRANE PROTEIN (AFU_ORTHOLOGUE AFUA_5G11245)"/>
    <property type="match status" value="1"/>
</dbReference>
<sequence length="196" mass="21740">MVRRLTAVSSNKRENAVVLILAALITVNCFIFIVVEIFQCWPIPSAWMLSETSNRCIDEKAHLMAANIINTATDFAVVLLPIRTAMSIQLSSRQRVIVAGLFGIGLIGSSIGIARTYFTCLLLHAADYDITWRSWYVWLSSLVELHIGIICASIPATKPVFIGFTQKRQTSFLLTPLTRHSEDETSLHKPPPPTVG</sequence>
<dbReference type="Pfam" id="PF20684">
    <property type="entry name" value="Fung_rhodopsin"/>
    <property type="match status" value="1"/>
</dbReference>
<evidence type="ECO:0000256" key="5">
    <source>
        <dbReference type="ARBA" id="ARBA00038359"/>
    </source>
</evidence>
<comment type="caution">
    <text evidence="8">The sequence shown here is derived from an EMBL/GenBank/DDBJ whole genome shotgun (WGS) entry which is preliminary data.</text>
</comment>
<dbReference type="EMBL" id="RYZI01000011">
    <property type="protein sequence ID" value="RWA14258.1"/>
    <property type="molecule type" value="Genomic_DNA"/>
</dbReference>
<comment type="similarity">
    <text evidence="5">Belongs to the SAT4 family.</text>
</comment>
<dbReference type="GO" id="GO:0016020">
    <property type="term" value="C:membrane"/>
    <property type="evidence" value="ECO:0007669"/>
    <property type="project" value="UniProtKB-SubCell"/>
</dbReference>
<keyword evidence="3 6" id="KW-1133">Transmembrane helix</keyword>
<evidence type="ECO:0000256" key="6">
    <source>
        <dbReference type="SAM" id="Phobius"/>
    </source>
</evidence>
<name>A0A439DIL0_9PEZI</name>
<evidence type="ECO:0000313" key="8">
    <source>
        <dbReference type="EMBL" id="RWA14258.1"/>
    </source>
</evidence>
<keyword evidence="4 6" id="KW-0472">Membrane</keyword>
<evidence type="ECO:0000313" key="9">
    <source>
        <dbReference type="Proteomes" id="UP000286045"/>
    </source>
</evidence>
<evidence type="ECO:0000256" key="3">
    <source>
        <dbReference type="ARBA" id="ARBA00022989"/>
    </source>
</evidence>
<keyword evidence="2 6" id="KW-0812">Transmembrane</keyword>
<organism evidence="8 9">
    <name type="scientific">Xylaria grammica</name>
    <dbReference type="NCBI Taxonomy" id="363999"/>
    <lineage>
        <taxon>Eukaryota</taxon>
        <taxon>Fungi</taxon>
        <taxon>Dikarya</taxon>
        <taxon>Ascomycota</taxon>
        <taxon>Pezizomycotina</taxon>
        <taxon>Sordariomycetes</taxon>
        <taxon>Xylariomycetidae</taxon>
        <taxon>Xylariales</taxon>
        <taxon>Xylariaceae</taxon>
        <taxon>Xylaria</taxon>
    </lineage>
</organism>
<dbReference type="STRING" id="363999.A0A439DIL0"/>
<feature type="transmembrane region" description="Helical" evidence="6">
    <location>
        <begin position="16"/>
        <end position="44"/>
    </location>
</feature>
<evidence type="ECO:0000256" key="2">
    <source>
        <dbReference type="ARBA" id="ARBA00022692"/>
    </source>
</evidence>
<feature type="transmembrane region" description="Helical" evidence="6">
    <location>
        <begin position="135"/>
        <end position="157"/>
    </location>
</feature>
<dbReference type="PANTHER" id="PTHR33048:SF129">
    <property type="entry name" value="INTEGRAL MEMBRANE PROTEIN-RELATED"/>
    <property type="match status" value="1"/>
</dbReference>
<gene>
    <name evidence="8" type="ORF">EKO27_g850</name>
</gene>
<reference evidence="8 9" key="1">
    <citation type="submission" date="2018-12" db="EMBL/GenBank/DDBJ databases">
        <title>Draft genome sequence of Xylaria grammica IHI A82.</title>
        <authorList>
            <person name="Buettner E."/>
            <person name="Kellner H."/>
        </authorList>
    </citation>
    <scope>NUCLEOTIDE SEQUENCE [LARGE SCALE GENOMIC DNA]</scope>
    <source>
        <strain evidence="8 9">IHI A82</strain>
    </source>
</reference>
<comment type="subcellular location">
    <subcellularLocation>
        <location evidence="1">Membrane</location>
        <topology evidence="1">Multi-pass membrane protein</topology>
    </subcellularLocation>
</comment>
<feature type="transmembrane region" description="Helical" evidence="6">
    <location>
        <begin position="96"/>
        <end position="115"/>
    </location>
</feature>
<feature type="transmembrane region" description="Helical" evidence="6">
    <location>
        <begin position="64"/>
        <end position="84"/>
    </location>
</feature>
<evidence type="ECO:0000259" key="7">
    <source>
        <dbReference type="Pfam" id="PF20684"/>
    </source>
</evidence>
<keyword evidence="9" id="KW-1185">Reference proteome</keyword>
<dbReference type="InterPro" id="IPR052337">
    <property type="entry name" value="SAT4-like"/>
</dbReference>
<feature type="domain" description="Rhodopsin" evidence="7">
    <location>
        <begin position="10"/>
        <end position="161"/>
    </location>
</feature>